<evidence type="ECO:0000313" key="8">
    <source>
        <dbReference type="EMBL" id="KIW10754.1"/>
    </source>
</evidence>
<dbReference type="STRING" id="91928.A0A0D2BHC8"/>
<accession>A0A0D2BHC8</accession>
<evidence type="ECO:0000256" key="6">
    <source>
        <dbReference type="SAM" id="Phobius"/>
    </source>
</evidence>
<feature type="transmembrane region" description="Helical" evidence="6">
    <location>
        <begin position="434"/>
        <end position="457"/>
    </location>
</feature>
<name>A0A0D2BHC8_9EURO</name>
<dbReference type="EMBL" id="KN847499">
    <property type="protein sequence ID" value="KIW10754.1"/>
    <property type="molecule type" value="Genomic_DNA"/>
</dbReference>
<feature type="transmembrane region" description="Helical" evidence="6">
    <location>
        <begin position="94"/>
        <end position="112"/>
    </location>
</feature>
<evidence type="ECO:0000259" key="7">
    <source>
        <dbReference type="Pfam" id="PF01490"/>
    </source>
</evidence>
<comment type="similarity">
    <text evidence="2">Belongs to the amino acid/polyamine transporter 2 family.</text>
</comment>
<evidence type="ECO:0000256" key="4">
    <source>
        <dbReference type="ARBA" id="ARBA00022989"/>
    </source>
</evidence>
<dbReference type="GO" id="GO:0015179">
    <property type="term" value="F:L-amino acid transmembrane transporter activity"/>
    <property type="evidence" value="ECO:0007669"/>
    <property type="project" value="TreeGrafter"/>
</dbReference>
<evidence type="ECO:0000256" key="2">
    <source>
        <dbReference type="ARBA" id="ARBA00008066"/>
    </source>
</evidence>
<evidence type="ECO:0000256" key="5">
    <source>
        <dbReference type="ARBA" id="ARBA00023136"/>
    </source>
</evidence>
<feature type="transmembrane region" description="Helical" evidence="6">
    <location>
        <begin position="202"/>
        <end position="224"/>
    </location>
</feature>
<feature type="transmembrane region" description="Helical" evidence="6">
    <location>
        <begin position="395"/>
        <end position="422"/>
    </location>
</feature>
<feature type="transmembrane region" description="Helical" evidence="6">
    <location>
        <begin position="371"/>
        <end position="389"/>
    </location>
</feature>
<sequence length="479" mass="50914">MTTEKTDSTVNPVESDSLRGEVLEDDGEVFKNNAEHANFRALGLWVSPDFRVASHALIADERIPTIIVLIKLCFATGVLSIPAALGVVGYGPGVVLLALWSALTMYYAFVMYQFRMKYKGIHNIVDAAALMGGPIAREATGALFLLTWTQVLPYHLCTGSGFVGLSQGLKILANGKGCNIVWTLIAAIATGILSSIRTLGKLAILTWIGFASIFTAVFIVVVGVTTIDRPAAAPKEGPFDLGVIAVGHPGFVAGLVAALNLFSGFGSTSTFMPVMAEMKVPRTFPKALFISQGLLVACYISFGLVVYVYCGIYVASPSLASAGGTLEKVAFGISIPGFIMTSTLWTHVAAKFLFVRILRGSDHLQSNSVKHWVSWLSSTISLTIVSFLLAEAIPFFSLILGLIGSLCCSPTCLVIPGCMGLYMQRGNYKSSRKIMALCTLHCVTIVGGSFMAIAGTYTTIQSIVDAYASDSVAKAFSCS</sequence>
<dbReference type="HOGENOM" id="CLU_027816_3_1_1"/>
<evidence type="ECO:0000256" key="3">
    <source>
        <dbReference type="ARBA" id="ARBA00022692"/>
    </source>
</evidence>
<feature type="domain" description="Amino acid transporter transmembrane" evidence="7">
    <location>
        <begin position="66"/>
        <end position="460"/>
    </location>
</feature>
<feature type="transmembrane region" description="Helical" evidence="6">
    <location>
        <begin position="66"/>
        <end position="88"/>
    </location>
</feature>
<dbReference type="Proteomes" id="UP000053328">
    <property type="component" value="Unassembled WGS sequence"/>
</dbReference>
<keyword evidence="4 6" id="KW-1133">Transmembrane helix</keyword>
<feature type="transmembrane region" description="Helical" evidence="6">
    <location>
        <begin position="244"/>
        <end position="266"/>
    </location>
</feature>
<organism evidence="8 9">
    <name type="scientific">Exophiala spinifera</name>
    <dbReference type="NCBI Taxonomy" id="91928"/>
    <lineage>
        <taxon>Eukaryota</taxon>
        <taxon>Fungi</taxon>
        <taxon>Dikarya</taxon>
        <taxon>Ascomycota</taxon>
        <taxon>Pezizomycotina</taxon>
        <taxon>Eurotiomycetes</taxon>
        <taxon>Chaetothyriomycetidae</taxon>
        <taxon>Chaetothyriales</taxon>
        <taxon>Herpotrichiellaceae</taxon>
        <taxon>Exophiala</taxon>
    </lineage>
</organism>
<dbReference type="PANTHER" id="PTHR22950:SF697">
    <property type="entry name" value="AMINO ACID TRANSPORTER (EUROFUNG)"/>
    <property type="match status" value="1"/>
</dbReference>
<protein>
    <recommendedName>
        <fullName evidence="7">Amino acid transporter transmembrane domain-containing protein</fullName>
    </recommendedName>
</protein>
<dbReference type="Pfam" id="PF01490">
    <property type="entry name" value="Aa_trans"/>
    <property type="match status" value="1"/>
</dbReference>
<dbReference type="AlphaFoldDB" id="A0A0D2BHC8"/>
<feature type="transmembrane region" description="Helical" evidence="6">
    <location>
        <begin position="287"/>
        <end position="309"/>
    </location>
</feature>
<dbReference type="GO" id="GO:0016020">
    <property type="term" value="C:membrane"/>
    <property type="evidence" value="ECO:0007669"/>
    <property type="project" value="UniProtKB-SubCell"/>
</dbReference>
<dbReference type="RefSeq" id="XP_016230970.1">
    <property type="nucleotide sequence ID" value="XM_016384368.1"/>
</dbReference>
<gene>
    <name evidence="8" type="ORF">PV08_10053</name>
</gene>
<dbReference type="PANTHER" id="PTHR22950">
    <property type="entry name" value="AMINO ACID TRANSPORTER"/>
    <property type="match status" value="1"/>
</dbReference>
<dbReference type="VEuPathDB" id="FungiDB:PV08_10053"/>
<dbReference type="GeneID" id="27337136"/>
<feature type="transmembrane region" description="Helical" evidence="6">
    <location>
        <begin position="329"/>
        <end position="350"/>
    </location>
</feature>
<proteinExistence type="inferred from homology"/>
<keyword evidence="9" id="KW-1185">Reference proteome</keyword>
<dbReference type="OrthoDB" id="40134at2759"/>
<dbReference type="InterPro" id="IPR013057">
    <property type="entry name" value="AA_transpt_TM"/>
</dbReference>
<keyword evidence="5 6" id="KW-0472">Membrane</keyword>
<evidence type="ECO:0000313" key="9">
    <source>
        <dbReference type="Proteomes" id="UP000053328"/>
    </source>
</evidence>
<evidence type="ECO:0000256" key="1">
    <source>
        <dbReference type="ARBA" id="ARBA00004141"/>
    </source>
</evidence>
<comment type="subcellular location">
    <subcellularLocation>
        <location evidence="1">Membrane</location>
        <topology evidence="1">Multi-pass membrane protein</topology>
    </subcellularLocation>
</comment>
<reference evidence="8 9" key="1">
    <citation type="submission" date="2015-01" db="EMBL/GenBank/DDBJ databases">
        <title>The Genome Sequence of Exophiala spinifera CBS89968.</title>
        <authorList>
            <consortium name="The Broad Institute Genomics Platform"/>
            <person name="Cuomo C."/>
            <person name="de Hoog S."/>
            <person name="Gorbushina A."/>
            <person name="Stielow B."/>
            <person name="Teixiera M."/>
            <person name="Abouelleil A."/>
            <person name="Chapman S.B."/>
            <person name="Priest M."/>
            <person name="Young S.K."/>
            <person name="Wortman J."/>
            <person name="Nusbaum C."/>
            <person name="Birren B."/>
        </authorList>
    </citation>
    <scope>NUCLEOTIDE SEQUENCE [LARGE SCALE GENOMIC DNA]</scope>
    <source>
        <strain evidence="8 9">CBS 89968</strain>
    </source>
</reference>
<keyword evidence="3 6" id="KW-0812">Transmembrane</keyword>